<dbReference type="CDD" id="cd02857">
    <property type="entry name" value="E_set_CDase_PDE_N"/>
    <property type="match status" value="1"/>
</dbReference>
<dbReference type="SMART" id="SM00642">
    <property type="entry name" value="Aamy"/>
    <property type="match status" value="1"/>
</dbReference>
<dbReference type="InterPro" id="IPR017853">
    <property type="entry name" value="GH"/>
</dbReference>
<dbReference type="InterPro" id="IPR006047">
    <property type="entry name" value="GH13_cat_dom"/>
</dbReference>
<reference evidence="4" key="1">
    <citation type="submission" date="2020-10" db="EMBL/GenBank/DDBJ databases">
        <authorList>
            <person name="Gilroy R."/>
        </authorList>
    </citation>
    <scope>NUCLEOTIDE SEQUENCE</scope>
    <source>
        <strain evidence="4">10532</strain>
    </source>
</reference>
<dbReference type="AlphaFoldDB" id="A0A9D9HNZ1"/>
<dbReference type="InterPro" id="IPR014756">
    <property type="entry name" value="Ig_E-set"/>
</dbReference>
<dbReference type="Pfam" id="PF02903">
    <property type="entry name" value="Alpha-amylase_N"/>
    <property type="match status" value="1"/>
</dbReference>
<keyword evidence="1" id="KW-0378">Hydrolase</keyword>
<dbReference type="Pfam" id="PF00128">
    <property type="entry name" value="Alpha-amylase"/>
    <property type="match status" value="1"/>
</dbReference>
<feature type="non-terminal residue" evidence="4">
    <location>
        <position position="582"/>
    </location>
</feature>
<sequence>MDFSACQHLSYDMFCYPYDRDTLVISLKTGKDVDKVCLVYGDPFSGGILGGNWSWKGEKEEIHDKKELQNNYLWTIEIKPQFKRCKYYFEIFSGNEKWIYLEDGFYSPQEFDNIKGRPATFIFPWMNENDINKTPEWAESTIWYQIFPDRFCNGDKSNDPDTVLPWKTSKDEVFTRDEYGGDLQGIIDKLDYLSDLGITGIYLNPVNAATSNHRYDTNDYYTIDKRLGTNEKMAELGREAHKRGIKIMLDGVFNHCGWFFPQWQDVVKNGPDSKYYNWFMVNQWPFDTDFTNARKGKFYTFAFADFMPKLDTNNPEVQEYLISACEMWVKEYGMDALRLDVANEISHEFCKKLRQRMLALNPDFYIVGEIWHNAMPWMRGDEFDSVMNYPLQDAISTFWLNENETSEQMEWQLNLCHSMYMKQTEKVMFNLLDSHDTIRLVTACKSKSKALQQFALLFSITGSTCIYYGTEILLEGAHDPDCRRCMPWAEIENGDFNETLSFFKKLISLRKTEAALRDFDIKFIHHSQSPRILHIQKKDSSGRTVNLICNCTKEDMNFSTDKNKVLLENLYSDDVIHPDGLV</sequence>
<dbReference type="Proteomes" id="UP000823638">
    <property type="component" value="Unassembled WGS sequence"/>
</dbReference>
<evidence type="ECO:0000313" key="4">
    <source>
        <dbReference type="EMBL" id="MBO8457208.1"/>
    </source>
</evidence>
<feature type="domain" description="Glycosyl hydrolase family 13 catalytic" evidence="3">
    <location>
        <begin position="145"/>
        <end position="510"/>
    </location>
</feature>
<dbReference type="Gene3D" id="2.60.40.10">
    <property type="entry name" value="Immunoglobulins"/>
    <property type="match status" value="1"/>
</dbReference>
<dbReference type="InterPro" id="IPR004185">
    <property type="entry name" value="Glyco_hydro_13_lg-like_dom"/>
</dbReference>
<comment type="caution">
    <text evidence="4">The sequence shown here is derived from an EMBL/GenBank/DDBJ whole genome shotgun (WGS) entry which is preliminary data.</text>
</comment>
<accession>A0A9D9HNZ1</accession>
<dbReference type="Gene3D" id="3.20.20.80">
    <property type="entry name" value="Glycosidases"/>
    <property type="match status" value="1"/>
</dbReference>
<dbReference type="SUPFAM" id="SSF51445">
    <property type="entry name" value="(Trans)glycosidases"/>
    <property type="match status" value="1"/>
</dbReference>
<dbReference type="PANTHER" id="PTHR10357">
    <property type="entry name" value="ALPHA-AMYLASE FAMILY MEMBER"/>
    <property type="match status" value="1"/>
</dbReference>
<protein>
    <submittedName>
        <fullName evidence="4">Alpha amylase N-terminal ig-like domain-containing protein</fullName>
    </submittedName>
</protein>
<evidence type="ECO:0000313" key="5">
    <source>
        <dbReference type="Proteomes" id="UP000823638"/>
    </source>
</evidence>
<proteinExistence type="predicted"/>
<dbReference type="CDD" id="cd11338">
    <property type="entry name" value="AmyAc_CMD"/>
    <property type="match status" value="1"/>
</dbReference>
<evidence type="ECO:0000256" key="1">
    <source>
        <dbReference type="ARBA" id="ARBA00022801"/>
    </source>
</evidence>
<dbReference type="GO" id="GO:0004553">
    <property type="term" value="F:hydrolase activity, hydrolyzing O-glycosyl compounds"/>
    <property type="evidence" value="ECO:0007669"/>
    <property type="project" value="InterPro"/>
</dbReference>
<reference evidence="4" key="2">
    <citation type="journal article" date="2021" name="PeerJ">
        <title>Extensive microbial diversity within the chicken gut microbiome revealed by metagenomics and culture.</title>
        <authorList>
            <person name="Gilroy R."/>
            <person name="Ravi A."/>
            <person name="Getino M."/>
            <person name="Pursley I."/>
            <person name="Horton D.L."/>
            <person name="Alikhan N.F."/>
            <person name="Baker D."/>
            <person name="Gharbi K."/>
            <person name="Hall N."/>
            <person name="Watson M."/>
            <person name="Adriaenssens E.M."/>
            <person name="Foster-Nyarko E."/>
            <person name="Jarju S."/>
            <person name="Secka A."/>
            <person name="Antonio M."/>
            <person name="Oren A."/>
            <person name="Chaudhuri R.R."/>
            <person name="La Ragione R."/>
            <person name="Hildebrand F."/>
            <person name="Pallen M.J."/>
        </authorList>
    </citation>
    <scope>NUCLEOTIDE SEQUENCE</scope>
    <source>
        <strain evidence="4">10532</strain>
    </source>
</reference>
<organism evidence="4 5">
    <name type="scientific">Candidatus Gallitreponema excrementavium</name>
    <dbReference type="NCBI Taxonomy" id="2840840"/>
    <lineage>
        <taxon>Bacteria</taxon>
        <taxon>Pseudomonadati</taxon>
        <taxon>Spirochaetota</taxon>
        <taxon>Spirochaetia</taxon>
        <taxon>Spirochaetales</taxon>
        <taxon>Candidatus Gallitreponema</taxon>
    </lineage>
</organism>
<keyword evidence="2" id="KW-0326">Glycosidase</keyword>
<name>A0A9D9HNZ1_9SPIR</name>
<evidence type="ECO:0000256" key="2">
    <source>
        <dbReference type="ARBA" id="ARBA00023295"/>
    </source>
</evidence>
<dbReference type="InterPro" id="IPR045857">
    <property type="entry name" value="O16G_dom_2"/>
</dbReference>
<dbReference type="SUPFAM" id="SSF81296">
    <property type="entry name" value="E set domains"/>
    <property type="match status" value="1"/>
</dbReference>
<gene>
    <name evidence="4" type="ORF">IAA81_03145</name>
</gene>
<evidence type="ECO:0000259" key="3">
    <source>
        <dbReference type="SMART" id="SM00642"/>
    </source>
</evidence>
<dbReference type="PANTHER" id="PTHR10357:SF210">
    <property type="entry name" value="MALTODEXTRIN GLUCOSIDASE"/>
    <property type="match status" value="1"/>
</dbReference>
<dbReference type="Gene3D" id="3.90.400.10">
    <property type="entry name" value="Oligo-1,6-glucosidase, Domain 2"/>
    <property type="match status" value="1"/>
</dbReference>
<dbReference type="EMBL" id="JADIMM010000039">
    <property type="protein sequence ID" value="MBO8457208.1"/>
    <property type="molecule type" value="Genomic_DNA"/>
</dbReference>
<dbReference type="GO" id="GO:0005975">
    <property type="term" value="P:carbohydrate metabolic process"/>
    <property type="evidence" value="ECO:0007669"/>
    <property type="project" value="InterPro"/>
</dbReference>
<dbReference type="InterPro" id="IPR013783">
    <property type="entry name" value="Ig-like_fold"/>
</dbReference>